<name>A0ABQ9B9K0_9ROSI</name>
<evidence type="ECO:0000256" key="1">
    <source>
        <dbReference type="SAM" id="Phobius"/>
    </source>
</evidence>
<keyword evidence="1" id="KW-1133">Transmembrane helix</keyword>
<organism evidence="2 3">
    <name type="scientific">Salix suchowensis</name>
    <dbReference type="NCBI Taxonomy" id="1278906"/>
    <lineage>
        <taxon>Eukaryota</taxon>
        <taxon>Viridiplantae</taxon>
        <taxon>Streptophyta</taxon>
        <taxon>Embryophyta</taxon>
        <taxon>Tracheophyta</taxon>
        <taxon>Spermatophyta</taxon>
        <taxon>Magnoliopsida</taxon>
        <taxon>eudicotyledons</taxon>
        <taxon>Gunneridae</taxon>
        <taxon>Pentapetalae</taxon>
        <taxon>rosids</taxon>
        <taxon>fabids</taxon>
        <taxon>Malpighiales</taxon>
        <taxon>Salicaceae</taxon>
        <taxon>Saliceae</taxon>
        <taxon>Salix</taxon>
    </lineage>
</organism>
<proteinExistence type="predicted"/>
<keyword evidence="1" id="KW-0472">Membrane</keyword>
<comment type="caution">
    <text evidence="2">The sequence shown here is derived from an EMBL/GenBank/DDBJ whole genome shotgun (WGS) entry which is preliminary data.</text>
</comment>
<protein>
    <submittedName>
        <fullName evidence="2">Uncharacterized protein</fullName>
    </submittedName>
</protein>
<reference evidence="2" key="1">
    <citation type="submission" date="2022-10" db="EMBL/GenBank/DDBJ databases">
        <authorList>
            <person name="Hyden B.L."/>
            <person name="Feng K."/>
            <person name="Yates T."/>
            <person name="Jawdy S."/>
            <person name="Smart L.B."/>
            <person name="Muchero W."/>
        </authorList>
    </citation>
    <scope>NUCLEOTIDE SEQUENCE</scope>
    <source>
        <tissue evidence="2">Shoot tip</tissue>
    </source>
</reference>
<dbReference type="Proteomes" id="UP001141253">
    <property type="component" value="Chromosome 12"/>
</dbReference>
<reference evidence="2" key="2">
    <citation type="journal article" date="2023" name="Int. J. Mol. Sci.">
        <title>De Novo Assembly and Annotation of 11 Diverse Shrub Willow (Salix) Genomes Reveals Novel Gene Organization in Sex-Linked Regions.</title>
        <authorList>
            <person name="Hyden B."/>
            <person name="Feng K."/>
            <person name="Yates T.B."/>
            <person name="Jawdy S."/>
            <person name="Cereghino C."/>
            <person name="Smart L.B."/>
            <person name="Muchero W."/>
        </authorList>
    </citation>
    <scope>NUCLEOTIDE SEQUENCE</scope>
    <source>
        <tissue evidence="2">Shoot tip</tissue>
    </source>
</reference>
<dbReference type="EMBL" id="JAPFFI010000010">
    <property type="protein sequence ID" value="KAJ6375689.1"/>
    <property type="molecule type" value="Genomic_DNA"/>
</dbReference>
<evidence type="ECO:0000313" key="2">
    <source>
        <dbReference type="EMBL" id="KAJ6375689.1"/>
    </source>
</evidence>
<keyword evidence="1" id="KW-0812">Transmembrane</keyword>
<feature type="transmembrane region" description="Helical" evidence="1">
    <location>
        <begin position="12"/>
        <end position="31"/>
    </location>
</feature>
<accession>A0ABQ9B9K0</accession>
<evidence type="ECO:0000313" key="3">
    <source>
        <dbReference type="Proteomes" id="UP001141253"/>
    </source>
</evidence>
<sequence>MERCVDKICTFFNFGEVLMLSALMWIARCAWMRALMNLQSFVELGKLSLNGLQEQWEVLFPLRRPWLPDYLCSNLPYYKFKNFLRRGPQSMLNT</sequence>
<keyword evidence="3" id="KW-1185">Reference proteome</keyword>
<gene>
    <name evidence="2" type="ORF">OIU77_000626</name>
</gene>